<name>A0A4S8R4X6_9HELO</name>
<feature type="domain" description="DUF7492" evidence="3">
    <location>
        <begin position="20"/>
        <end position="288"/>
    </location>
</feature>
<proteinExistence type="predicted"/>
<evidence type="ECO:0000259" key="3">
    <source>
        <dbReference type="Pfam" id="PF24320"/>
    </source>
</evidence>
<feature type="signal peptide" evidence="2">
    <location>
        <begin position="1"/>
        <end position="21"/>
    </location>
</feature>
<feature type="region of interest" description="Disordered" evidence="1">
    <location>
        <begin position="344"/>
        <end position="363"/>
    </location>
</feature>
<evidence type="ECO:0000313" key="5">
    <source>
        <dbReference type="Proteomes" id="UP000308671"/>
    </source>
</evidence>
<gene>
    <name evidence="4" type="ORF">BGAL_0064g00190</name>
</gene>
<dbReference type="OrthoDB" id="64281at2759"/>
<organism evidence="4 5">
    <name type="scientific">Botrytis galanthina</name>
    <dbReference type="NCBI Taxonomy" id="278940"/>
    <lineage>
        <taxon>Eukaryota</taxon>
        <taxon>Fungi</taxon>
        <taxon>Dikarya</taxon>
        <taxon>Ascomycota</taxon>
        <taxon>Pezizomycotina</taxon>
        <taxon>Leotiomycetes</taxon>
        <taxon>Helotiales</taxon>
        <taxon>Sclerotiniaceae</taxon>
        <taxon>Botrytis</taxon>
    </lineage>
</organism>
<protein>
    <recommendedName>
        <fullName evidence="3">DUF7492 domain-containing protein</fullName>
    </recommendedName>
</protein>
<accession>A0A4S8R4X6</accession>
<keyword evidence="5" id="KW-1185">Reference proteome</keyword>
<feature type="region of interest" description="Disordered" evidence="1">
    <location>
        <begin position="396"/>
        <end position="432"/>
    </location>
</feature>
<sequence length="465" mass="49080">MKSTISIVIAALVLLFQITAAHTWADELRVIARNGTFTTPKGYPRAYTPRTGAYNPDDNLWKLLNTVPDSTTICNPKQVPGAKPLDSSQQILSAAPGDFVAVRYQENGHVTEPTQADTPTQGKGFGSGIVYVYGTADSKATDKFNEIHKVWNKDGTGGDKRGKLLATQYFDDMACFLAGNTNGNLFVDEPNNKVTIAMARAEAYKFASTTQMGANLWCQTDFQIPAEAQANKDYSIYWVWDWPTMDKKTGKTTVSEIYTSCADIAITGTANKDEVSYVAPQDLNSAAQWSQMVNPFVVDPTAAQKPWSMRATTDLFAKPTVVAAAGTTAHVQPTTAASIPQQQSATTQQQSSNTQQVATASPVSTHQGLTTVTIYVTQTSGVANPTGVATGAQAGVGAPSVSPSGFASASPSVPSSVASASPSGFASASASAPSGVASASGSYAPYPAIQPFMKRSLQIRGRNVN</sequence>
<dbReference type="Pfam" id="PF24320">
    <property type="entry name" value="DUF7492"/>
    <property type="match status" value="1"/>
</dbReference>
<feature type="compositionally biased region" description="Low complexity" evidence="1">
    <location>
        <begin position="344"/>
        <end position="361"/>
    </location>
</feature>
<evidence type="ECO:0000256" key="1">
    <source>
        <dbReference type="SAM" id="MobiDB-lite"/>
    </source>
</evidence>
<dbReference type="EMBL" id="PQXL01000064">
    <property type="protein sequence ID" value="THV52928.1"/>
    <property type="molecule type" value="Genomic_DNA"/>
</dbReference>
<dbReference type="AlphaFoldDB" id="A0A4S8R4X6"/>
<evidence type="ECO:0000256" key="2">
    <source>
        <dbReference type="SAM" id="SignalP"/>
    </source>
</evidence>
<dbReference type="InterPro" id="IPR055915">
    <property type="entry name" value="DUF7492"/>
</dbReference>
<comment type="caution">
    <text evidence="4">The sequence shown here is derived from an EMBL/GenBank/DDBJ whole genome shotgun (WGS) entry which is preliminary data.</text>
</comment>
<evidence type="ECO:0000313" key="4">
    <source>
        <dbReference type="EMBL" id="THV52928.1"/>
    </source>
</evidence>
<reference evidence="4 5" key="1">
    <citation type="submission" date="2017-12" db="EMBL/GenBank/DDBJ databases">
        <title>Comparative genomics of Botrytis spp.</title>
        <authorList>
            <person name="Valero-Jimenez C.A."/>
            <person name="Tapia P."/>
            <person name="Veloso J."/>
            <person name="Silva-Moreno E."/>
            <person name="Staats M."/>
            <person name="Valdes J.H."/>
            <person name="Van Kan J.A.L."/>
        </authorList>
    </citation>
    <scope>NUCLEOTIDE SEQUENCE [LARGE SCALE GENOMIC DNA]</scope>
    <source>
        <strain evidence="4 5">MUCL435</strain>
    </source>
</reference>
<dbReference type="Proteomes" id="UP000308671">
    <property type="component" value="Unassembled WGS sequence"/>
</dbReference>
<keyword evidence="2" id="KW-0732">Signal</keyword>
<feature type="chain" id="PRO_5020191505" description="DUF7492 domain-containing protein" evidence="2">
    <location>
        <begin position="22"/>
        <end position="465"/>
    </location>
</feature>